<sequence>MPALISYSLALRLSDLCPCRSGKRSATCHKAAPERKTT</sequence>
<dbReference type="AlphaFoldDB" id="A0A5I9X2H9"/>
<name>A0A5I9X2H9_SALON</name>
<accession>A0A5I9X2H9</accession>
<organism evidence="1">
    <name type="scientific">Salmonella oranienberg</name>
    <dbReference type="NCBI Taxonomy" id="28147"/>
    <lineage>
        <taxon>Bacteria</taxon>
        <taxon>Pseudomonadati</taxon>
        <taxon>Pseudomonadota</taxon>
        <taxon>Gammaproteobacteria</taxon>
        <taxon>Enterobacterales</taxon>
        <taxon>Enterobacteriaceae</taxon>
        <taxon>Salmonella</taxon>
    </lineage>
</organism>
<dbReference type="EMBL" id="DAATNT010000001">
    <property type="protein sequence ID" value="HAE9233677.1"/>
    <property type="molecule type" value="Genomic_DNA"/>
</dbReference>
<gene>
    <name evidence="1" type="ORF">G4Y24_000212</name>
</gene>
<dbReference type="InterPro" id="IPR004027">
    <property type="entry name" value="SEC_C_motif"/>
</dbReference>
<reference evidence="1" key="1">
    <citation type="journal article" date="2018" name="Genome Biol.">
        <title>SKESA: strategic k-mer extension for scrupulous assemblies.</title>
        <authorList>
            <person name="Souvorov A."/>
            <person name="Agarwala R."/>
            <person name="Lipman D.J."/>
        </authorList>
    </citation>
    <scope>NUCLEOTIDE SEQUENCE</scope>
    <source>
        <strain evidence="1">09-1001</strain>
    </source>
</reference>
<comment type="caution">
    <text evidence="1">The sequence shown here is derived from an EMBL/GenBank/DDBJ whole genome shotgun (WGS) entry which is preliminary data.</text>
</comment>
<proteinExistence type="predicted"/>
<protein>
    <submittedName>
        <fullName evidence="1">Uncharacterized protein</fullName>
    </submittedName>
</protein>
<dbReference type="Pfam" id="PF02810">
    <property type="entry name" value="SEC-C"/>
    <property type="match status" value="1"/>
</dbReference>
<reference evidence="1" key="2">
    <citation type="submission" date="2018-07" db="EMBL/GenBank/DDBJ databases">
        <authorList>
            <consortium name="NCBI Pathogen Detection Project"/>
        </authorList>
    </citation>
    <scope>NUCLEOTIDE SEQUENCE</scope>
    <source>
        <strain evidence="1">09-1001</strain>
    </source>
</reference>
<evidence type="ECO:0000313" key="1">
    <source>
        <dbReference type="EMBL" id="HAE9233677.1"/>
    </source>
</evidence>